<gene>
    <name evidence="1" type="ORF">Salat_0511900</name>
</gene>
<proteinExistence type="predicted"/>
<dbReference type="AlphaFoldDB" id="A0AAE2D119"/>
<sequence>DKAMAGCSDVDSFNNKEAIEYATTVVNLVMKEVFTVDANYGRYIKLRERFETFSHLISQLEIHWDRWENTMHSPTEFWQLVFARFQLKKFMSTLVSHITLLYELYSKDECQQKKRLESELDRVDEDAIMKLLT</sequence>
<comment type="caution">
    <text evidence="1">The sequence shown here is derived from an EMBL/GenBank/DDBJ whole genome shotgun (WGS) entry which is preliminary data.</text>
</comment>
<reference evidence="1" key="1">
    <citation type="submission" date="2020-06" db="EMBL/GenBank/DDBJ databases">
        <authorList>
            <person name="Li T."/>
            <person name="Hu X."/>
            <person name="Zhang T."/>
            <person name="Song X."/>
            <person name="Zhang H."/>
            <person name="Dai N."/>
            <person name="Sheng W."/>
            <person name="Hou X."/>
            <person name="Wei L."/>
        </authorList>
    </citation>
    <scope>NUCLEOTIDE SEQUENCE</scope>
    <source>
        <strain evidence="1">3651</strain>
        <tissue evidence="1">Leaf</tissue>
    </source>
</reference>
<accession>A0AAE2D119</accession>
<dbReference type="Proteomes" id="UP001293254">
    <property type="component" value="Unassembled WGS sequence"/>
</dbReference>
<reference evidence="1" key="2">
    <citation type="journal article" date="2024" name="Plant">
        <title>Genomic evolution and insights into agronomic trait innovations of Sesamum species.</title>
        <authorList>
            <person name="Miao H."/>
            <person name="Wang L."/>
            <person name="Qu L."/>
            <person name="Liu H."/>
            <person name="Sun Y."/>
            <person name="Le M."/>
            <person name="Wang Q."/>
            <person name="Wei S."/>
            <person name="Zheng Y."/>
            <person name="Lin W."/>
            <person name="Duan Y."/>
            <person name="Cao H."/>
            <person name="Xiong S."/>
            <person name="Wang X."/>
            <person name="Wei L."/>
            <person name="Li C."/>
            <person name="Ma Q."/>
            <person name="Ju M."/>
            <person name="Zhao R."/>
            <person name="Li G."/>
            <person name="Mu C."/>
            <person name="Tian Q."/>
            <person name="Mei H."/>
            <person name="Zhang T."/>
            <person name="Gao T."/>
            <person name="Zhang H."/>
        </authorList>
    </citation>
    <scope>NUCLEOTIDE SEQUENCE</scope>
    <source>
        <strain evidence="1">3651</strain>
    </source>
</reference>
<keyword evidence="2" id="KW-1185">Reference proteome</keyword>
<feature type="non-terminal residue" evidence="1">
    <location>
        <position position="133"/>
    </location>
</feature>
<protein>
    <submittedName>
        <fullName evidence="1">Uncharacterized protein</fullName>
    </submittedName>
</protein>
<evidence type="ECO:0000313" key="2">
    <source>
        <dbReference type="Proteomes" id="UP001293254"/>
    </source>
</evidence>
<organism evidence="1 2">
    <name type="scientific">Sesamum alatum</name>
    <dbReference type="NCBI Taxonomy" id="300844"/>
    <lineage>
        <taxon>Eukaryota</taxon>
        <taxon>Viridiplantae</taxon>
        <taxon>Streptophyta</taxon>
        <taxon>Embryophyta</taxon>
        <taxon>Tracheophyta</taxon>
        <taxon>Spermatophyta</taxon>
        <taxon>Magnoliopsida</taxon>
        <taxon>eudicotyledons</taxon>
        <taxon>Gunneridae</taxon>
        <taxon>Pentapetalae</taxon>
        <taxon>asterids</taxon>
        <taxon>lamiids</taxon>
        <taxon>Lamiales</taxon>
        <taxon>Pedaliaceae</taxon>
        <taxon>Sesamum</taxon>
    </lineage>
</organism>
<evidence type="ECO:0000313" key="1">
    <source>
        <dbReference type="EMBL" id="KAK4441770.1"/>
    </source>
</evidence>
<name>A0AAE2D119_9LAMI</name>
<dbReference type="EMBL" id="JACGWO010000001">
    <property type="protein sequence ID" value="KAK4441770.1"/>
    <property type="molecule type" value="Genomic_DNA"/>
</dbReference>